<protein>
    <submittedName>
        <fullName evidence="1">Uncharacterized protein</fullName>
    </submittedName>
</protein>
<name>A0A0G4EPN1_VITBC</name>
<dbReference type="InParanoid" id="A0A0G4EPN1"/>
<evidence type="ECO:0000313" key="1">
    <source>
        <dbReference type="EMBL" id="CEL99220.1"/>
    </source>
</evidence>
<reference evidence="1 2" key="1">
    <citation type="submission" date="2014-11" db="EMBL/GenBank/DDBJ databases">
        <authorList>
            <person name="Zhu J."/>
            <person name="Qi W."/>
            <person name="Song R."/>
        </authorList>
    </citation>
    <scope>NUCLEOTIDE SEQUENCE [LARGE SCALE GENOMIC DNA]</scope>
</reference>
<accession>A0A0G4EPN1</accession>
<organism evidence="1 2">
    <name type="scientific">Vitrella brassicaformis (strain CCMP3155)</name>
    <dbReference type="NCBI Taxonomy" id="1169540"/>
    <lineage>
        <taxon>Eukaryota</taxon>
        <taxon>Sar</taxon>
        <taxon>Alveolata</taxon>
        <taxon>Colpodellida</taxon>
        <taxon>Vitrellaceae</taxon>
        <taxon>Vitrella</taxon>
    </lineage>
</organism>
<gene>
    <name evidence="1" type="ORF">Vbra_2928</name>
</gene>
<evidence type="ECO:0000313" key="2">
    <source>
        <dbReference type="Proteomes" id="UP000041254"/>
    </source>
</evidence>
<sequence length="244" mass="26883">MALRLRNVADYKPLCHCLEGKRLLCKDDGDRKAPKPNEALVALLLIRLRQLLDQVEEKAIDLSSTCCVELSIGKALNLEAQGRKASQEGKWVSGEVRFKTAGALQDENRSCVNMPLVWRLLCGGSSLEQATALSTAAAPGFTGNEVNCPACAAFSVGLGNGVDSPMSRRLPKWLVNMTDELSKRTFRLELFLHRLRRTSAHGLIESSGDLPAMARKALHFVRLVSDGYGNEEHKCLDFGIRRHV</sequence>
<keyword evidence="2" id="KW-1185">Reference proteome</keyword>
<proteinExistence type="predicted"/>
<dbReference type="EMBL" id="CDMY01000275">
    <property type="protein sequence ID" value="CEL99220.1"/>
    <property type="molecule type" value="Genomic_DNA"/>
</dbReference>
<dbReference type="VEuPathDB" id="CryptoDB:Vbra_2928"/>
<dbReference type="AlphaFoldDB" id="A0A0G4EPN1"/>
<dbReference type="Proteomes" id="UP000041254">
    <property type="component" value="Unassembled WGS sequence"/>
</dbReference>